<evidence type="ECO:0000256" key="4">
    <source>
        <dbReference type="ARBA" id="ARBA00022553"/>
    </source>
</evidence>
<evidence type="ECO:0000313" key="10">
    <source>
        <dbReference type="Proteomes" id="UP000186168"/>
    </source>
</evidence>
<dbReference type="PANTHER" id="PTHR45527:SF1">
    <property type="entry name" value="FATTY ACID SYNTHASE"/>
    <property type="match status" value="1"/>
</dbReference>
<feature type="domain" description="Carrier" evidence="8">
    <location>
        <begin position="2088"/>
        <end position="2162"/>
    </location>
</feature>
<feature type="domain" description="Carrier" evidence="8">
    <location>
        <begin position="984"/>
        <end position="1059"/>
    </location>
</feature>
<keyword evidence="6" id="KW-0045">Antibiotic biosynthesis</keyword>
<feature type="compositionally biased region" description="Basic and acidic residues" evidence="7">
    <location>
        <begin position="1191"/>
        <end position="1207"/>
    </location>
</feature>
<evidence type="ECO:0000256" key="2">
    <source>
        <dbReference type="ARBA" id="ARBA00006432"/>
    </source>
</evidence>
<reference evidence="9 10" key="1">
    <citation type="submission" date="2013-05" db="EMBL/GenBank/DDBJ databases">
        <title>Genome sequence of Streptomyces sparsogenes DSM 40356.</title>
        <authorList>
            <person name="Coyne S."/>
            <person name="Seebeck F.P."/>
        </authorList>
    </citation>
    <scope>NUCLEOTIDE SEQUENCE [LARGE SCALE GENOMIC DNA]</scope>
    <source>
        <strain evidence="9 10">DSM 40356</strain>
    </source>
</reference>
<dbReference type="InterPro" id="IPR025110">
    <property type="entry name" value="AMP-bd_C"/>
</dbReference>
<dbReference type="FunFam" id="3.30.559.30:FF:000001">
    <property type="entry name" value="Non-ribosomal peptide synthetase"/>
    <property type="match status" value="1"/>
</dbReference>
<dbReference type="Gene3D" id="3.30.559.10">
    <property type="entry name" value="Chloramphenicol acetyltransferase-like domain"/>
    <property type="match status" value="4"/>
</dbReference>
<accession>A0A1R1S6I1</accession>
<dbReference type="Pfam" id="PF00668">
    <property type="entry name" value="Condensation"/>
    <property type="match status" value="4"/>
</dbReference>
<comment type="similarity">
    <text evidence="2">Belongs to the ATP-dependent AMP-binding enzyme family.</text>
</comment>
<dbReference type="InterPro" id="IPR000873">
    <property type="entry name" value="AMP-dep_synth/lig_dom"/>
</dbReference>
<dbReference type="GO" id="GO:0044550">
    <property type="term" value="P:secondary metabolite biosynthetic process"/>
    <property type="evidence" value="ECO:0007669"/>
    <property type="project" value="UniProtKB-ARBA"/>
</dbReference>
<dbReference type="InterPro" id="IPR006162">
    <property type="entry name" value="Ppantetheine_attach_site"/>
</dbReference>
<evidence type="ECO:0000259" key="8">
    <source>
        <dbReference type="PROSITE" id="PS50075"/>
    </source>
</evidence>
<dbReference type="STRING" id="67365.GCA_001704635_04914"/>
<sequence length="2667" mass="283688">MRETALFELPLSGAQREMWYAQQLDPGNPVFTMADHLDLDGPLDLARLERAWWRLIHETECVRARFTERDGEPVQTIHPLGERTLAVRDFRAATDPDAASRHRMREDLRLPSSLGGDAFHSELHLLGPRRVRLYARANHIQMDGFSRAVFYQRLTVLYANEPGNARDDGPETGALPPLAELLADEQAYHASPAHARDARFWSGRFDTAPEPTRLSRRRPAAARHTLRRTAPLPGSTVARLGELAWAARVTWPTTLIAATAAWAARASGDGEVLLTLPVPARTGATARAVPGMRANFLPLALSVRPSMTRDELLRHTAAELRATVRHQRYRGDELRRELGFTGEADATFGPTVNVLESGADYAFGEGCTGRLHNLSTGPVPDLQIVYLDTPGDGWTVRLDANPSLYTDAELTAHQDRLLAAIEAFAHGADDLPLGRVDVTLPAERRRLLVDWNATTRTGGFTDVVERVRELAGLTPHATAVDDGANRLSYAELVARADALSRTLTGAGLTTGSLVALAAGPGAAFVTAVLGVLGAGAAWVPLDVRAPVARGASLLADSGAGALLFGADQEEFAHQVLAACGKWPRVIQLGGGAGSGGAEGSGNAAADLPPVAGQGDDLAYVIFTSGSTGRPKGAMVHRHGMVNHLLAKVEDLDLTADDSVVHNAPVTFDISIWQMLSALVVGGRTRVVSREVAGDPQALFGLADAERITVLEVVPSLLRVALDEWDAGAARPELAALRHLVVTGETLPVDLCRRWLAYYPGIPLVNAYGPTECSDDVTHAFIRSEDDLGPVRAPIGSAVRNTSLYVLGDGLRPVPAGVPGELYVGGFGVGRGYLDDSRRTALVFVADPYSPVPGARMYRTGDRVVHRPDGQLEFLERVDHQVKIRGHRIELGEIEAVLREVPGVVDAVVTVAVDREGNSRLAAFLSGPADVVAARDRVAGALPDYMVPAAFVVLDALPLTVNGKVDRKALPEPDFAAAAAGSGRAPRNPREEVLCQLFADVLNVERVSIDDDFFGLGGHSLLATKVVSRLRVLLGIELPIKALFDAPTVERLAASLDGAARARPPLVAVDRPAELPLSFAQQRLWFLGHLDNRGATYHLPRALRLSGELDTAALAEALADVVARHESLRTVFPEADGRATQVVLAPEVARPGLPVTAATEDGLAPLLAERAARPFDLSAELPLRAELFRLDPASEPKGRDAVERESAHRPRGTRGRARSTVDSGFGAPEANRAVTGGEEHVLLVVLHHIAGDGWSVLPLAQDLREAYAARLRGRAPAYRPLPVQYADYTLWQRELLGDEKDPESLAARQLAFWREALAGLPDELELPTDFPRPALPSYRGGTVDFRLEPELRAAVTGLARSTGASVFMVLQAALAALLAKLGAGEDIPLGTPVAGRGETALEGLVGFLVNTLVLRTDVSGDPTFRELVGRARAADLAAFDHQDVPFEALVDAVSPARSLSRQPLFQVMLAFQNTAPADFGLPGLTTTMAPVPTGTARFDLAFELTEEDGPEGAPGGIAGQLEYSADLFTEASAATLAERLVELLRKATAEPDRPLSRLDALLPEESARILGAWSGRDAKAPGAATLPELFAARVARDPGRTALLATGTGPVTYGELDERSNRLAHHLISLGVGPEDTVALVLPRTAEAVVAVVGVLKAGAAYLPVDPAYPQDRVDYVIADARPAAVLTTVERAEAFQRSEGILALDAPETAARLAAAPAHAPADADRLRPLAPQHPAYVIYTSGSTGRPKGVVVPHANVAVLAAQGEPFGVREGTRVLQFASFSFDAAAWEVCTSLLTGAVLVLADERDRAPGEPLAALIAEAGIDVVCLPPTVLSAWPEELPMPEGITVITAGEACPPELVERWSAGRRMINAYGPTETTVCATVSEPLAGAVKPPVGRPLAGTRVRVLDAALRPVPPGVTGELYVSGAGLARGYLGRARLTAERFVADPYGEPGARMYRTGDLVRWLPDGTLDYVGRSDDQVKLRGFRIEPGEIESALLADPGVAQAAVVVRSDRPGEKRLVGYVVPAGEEAPDAALLRERLAGRLPDYMVPAAFVTLDALPLTGNGKLDRAALPAPDFTARATGRAPVTAQEETLCQVFADVLGLERVGADDSFFDLGGDSIVSIQLVGRARKAGLLITAQDVFTHRTPAALAAAAKPATEQVVLGTDDGVGTLAPTPIGLWLQELSQGAEFAGFHQAVVVRTPAGASQATLAAALQALLDHHDALRTRLEDTAGAWSLRIAEPGAVRAKELLTRVGVASLPEESWAEAVTGSAAAAQSRLDPREGVMVQAVWFDAGPGRPGRLLLTMHHLVVDGVSWRILLPDLAQAYEAVTHRTPVALQPVGTSLRHWSGLLAAEARTVRRGAELPYWREVVATPDPPLGGRRLDRARDTTATARTLRMSLDTATTAALLTEVPAAFHTEANDVLLAGLALAVADWRRRRGEDSSAVLVELEGHGREEFTAGVDLSRTVGWFTTTCPVRLDLGAVDWAEAWSGGPAAGLVLKAVKEQLRALPDHGLGHGLLRRLAPDTAPELVAADPPQLGFNYLGRLPAPVAEDWSVTPESALVAAGTDPDLPLPHVLGLNALTEDGPDGPRLVAAWTFAADLLPEDDARHIAEAWFRALAALALHAQSPDSGGHTPSDVDLVELSQAEIDEFEDEMDEWSL</sequence>
<dbReference type="NCBIfam" id="TIGR01720">
    <property type="entry name" value="NRPS-para261"/>
    <property type="match status" value="1"/>
</dbReference>
<keyword evidence="3" id="KW-0596">Phosphopantetheine</keyword>
<dbReference type="GO" id="GO:0003824">
    <property type="term" value="F:catalytic activity"/>
    <property type="evidence" value="ECO:0007669"/>
    <property type="project" value="InterPro"/>
</dbReference>
<keyword evidence="10" id="KW-1185">Reference proteome</keyword>
<gene>
    <name evidence="9" type="ORF">SPAR_38984</name>
</gene>
<dbReference type="EMBL" id="ASQP01000501">
    <property type="protein sequence ID" value="OMI33931.1"/>
    <property type="molecule type" value="Genomic_DNA"/>
</dbReference>
<protein>
    <submittedName>
        <fullName evidence="9">Putative non-ribosomal peptide synthetase</fullName>
    </submittedName>
</protein>
<evidence type="ECO:0000256" key="7">
    <source>
        <dbReference type="SAM" id="MobiDB-lite"/>
    </source>
</evidence>
<name>A0A1R1S6I1_9ACTN</name>
<evidence type="ECO:0000256" key="5">
    <source>
        <dbReference type="ARBA" id="ARBA00022737"/>
    </source>
</evidence>
<dbReference type="InterPro" id="IPR001242">
    <property type="entry name" value="Condensation_dom"/>
</dbReference>
<dbReference type="Gene3D" id="1.10.1200.10">
    <property type="entry name" value="ACP-like"/>
    <property type="match status" value="2"/>
</dbReference>
<dbReference type="PROSITE" id="PS00455">
    <property type="entry name" value="AMP_BINDING"/>
    <property type="match status" value="2"/>
</dbReference>
<dbReference type="PROSITE" id="PS50075">
    <property type="entry name" value="CARRIER"/>
    <property type="match status" value="2"/>
</dbReference>
<dbReference type="InterPro" id="IPR020806">
    <property type="entry name" value="PKS_PP-bd"/>
</dbReference>
<dbReference type="FunFam" id="3.40.50.980:FF:000001">
    <property type="entry name" value="Non-ribosomal peptide synthetase"/>
    <property type="match status" value="1"/>
</dbReference>
<dbReference type="SUPFAM" id="SSF47336">
    <property type="entry name" value="ACP-like"/>
    <property type="match status" value="2"/>
</dbReference>
<keyword evidence="4" id="KW-0597">Phosphoprotein</keyword>
<comment type="caution">
    <text evidence="9">The sequence shown here is derived from an EMBL/GenBank/DDBJ whole genome shotgun (WGS) entry which is preliminary data.</text>
</comment>
<dbReference type="Gene3D" id="2.30.38.10">
    <property type="entry name" value="Luciferase, Domain 3"/>
    <property type="match status" value="1"/>
</dbReference>
<evidence type="ECO:0000256" key="1">
    <source>
        <dbReference type="ARBA" id="ARBA00001957"/>
    </source>
</evidence>
<dbReference type="FunFam" id="3.30.300.30:FF:000010">
    <property type="entry name" value="Enterobactin synthetase component F"/>
    <property type="match status" value="2"/>
</dbReference>
<dbReference type="CDD" id="cd05930">
    <property type="entry name" value="A_NRPS"/>
    <property type="match status" value="1"/>
</dbReference>
<dbReference type="Proteomes" id="UP000186168">
    <property type="component" value="Unassembled WGS sequence"/>
</dbReference>
<dbReference type="FunFam" id="1.10.1200.10:FF:000005">
    <property type="entry name" value="Nonribosomal peptide synthetase 1"/>
    <property type="match status" value="2"/>
</dbReference>
<dbReference type="InterPro" id="IPR036736">
    <property type="entry name" value="ACP-like_sf"/>
</dbReference>
<dbReference type="GO" id="GO:0031177">
    <property type="term" value="F:phosphopantetheine binding"/>
    <property type="evidence" value="ECO:0007669"/>
    <property type="project" value="InterPro"/>
</dbReference>
<dbReference type="Gene3D" id="3.30.300.30">
    <property type="match status" value="2"/>
</dbReference>
<dbReference type="GO" id="GO:0005829">
    <property type="term" value="C:cytosol"/>
    <property type="evidence" value="ECO:0007669"/>
    <property type="project" value="TreeGrafter"/>
</dbReference>
<dbReference type="SMART" id="SM00823">
    <property type="entry name" value="PKS_PP"/>
    <property type="match status" value="2"/>
</dbReference>
<keyword evidence="5" id="KW-0677">Repeat</keyword>
<dbReference type="InterPro" id="IPR045851">
    <property type="entry name" value="AMP-bd_C_sf"/>
</dbReference>
<dbReference type="InterPro" id="IPR020845">
    <property type="entry name" value="AMP-binding_CS"/>
</dbReference>
<dbReference type="CDD" id="cd19540">
    <property type="entry name" value="LCL_NRPS-like"/>
    <property type="match status" value="1"/>
</dbReference>
<dbReference type="SUPFAM" id="SSF52777">
    <property type="entry name" value="CoA-dependent acyltransferases"/>
    <property type="match status" value="7"/>
</dbReference>
<dbReference type="RefSeq" id="WP_065959812.1">
    <property type="nucleotide sequence ID" value="NZ_ASQP01000501.1"/>
</dbReference>
<evidence type="ECO:0000256" key="3">
    <source>
        <dbReference type="ARBA" id="ARBA00022450"/>
    </source>
</evidence>
<comment type="cofactor">
    <cofactor evidence="1">
        <name>pantetheine 4'-phosphate</name>
        <dbReference type="ChEBI" id="CHEBI:47942"/>
    </cofactor>
</comment>
<dbReference type="GO" id="GO:0017000">
    <property type="term" value="P:antibiotic biosynthetic process"/>
    <property type="evidence" value="ECO:0007669"/>
    <property type="project" value="UniProtKB-KW"/>
</dbReference>
<dbReference type="PANTHER" id="PTHR45527">
    <property type="entry name" value="NONRIBOSOMAL PEPTIDE SYNTHETASE"/>
    <property type="match status" value="1"/>
</dbReference>
<dbReference type="GO" id="GO:0043041">
    <property type="term" value="P:amino acid activation for nonribosomal peptide biosynthetic process"/>
    <property type="evidence" value="ECO:0007669"/>
    <property type="project" value="TreeGrafter"/>
</dbReference>
<dbReference type="GO" id="GO:0008610">
    <property type="term" value="P:lipid biosynthetic process"/>
    <property type="evidence" value="ECO:0007669"/>
    <property type="project" value="UniProtKB-ARBA"/>
</dbReference>
<dbReference type="GeneID" id="96742549"/>
<dbReference type="Pfam" id="PF13193">
    <property type="entry name" value="AMP-binding_C"/>
    <property type="match status" value="2"/>
</dbReference>
<dbReference type="InterPro" id="IPR009081">
    <property type="entry name" value="PP-bd_ACP"/>
</dbReference>
<dbReference type="Gene3D" id="3.40.50.980">
    <property type="match status" value="2"/>
</dbReference>
<evidence type="ECO:0000256" key="6">
    <source>
        <dbReference type="ARBA" id="ARBA00023194"/>
    </source>
</evidence>
<proteinExistence type="inferred from homology"/>
<dbReference type="InterPro" id="IPR010060">
    <property type="entry name" value="NRPS_synth"/>
</dbReference>
<dbReference type="FunFam" id="2.30.38.10:FF:000001">
    <property type="entry name" value="Non-ribosomal peptide synthetase PvdI"/>
    <property type="match status" value="1"/>
</dbReference>
<dbReference type="Pfam" id="PF00550">
    <property type="entry name" value="PP-binding"/>
    <property type="match status" value="2"/>
</dbReference>
<dbReference type="InterPro" id="IPR042099">
    <property type="entry name" value="ANL_N_sf"/>
</dbReference>
<dbReference type="Pfam" id="PF00501">
    <property type="entry name" value="AMP-binding"/>
    <property type="match status" value="2"/>
</dbReference>
<dbReference type="Gene3D" id="3.40.50.12780">
    <property type="entry name" value="N-terminal domain of ligase-like"/>
    <property type="match status" value="1"/>
</dbReference>
<dbReference type="PROSITE" id="PS00012">
    <property type="entry name" value="PHOSPHOPANTETHEINE"/>
    <property type="match status" value="2"/>
</dbReference>
<evidence type="ECO:0000313" key="9">
    <source>
        <dbReference type="EMBL" id="OMI33931.1"/>
    </source>
</evidence>
<dbReference type="InterPro" id="IPR023213">
    <property type="entry name" value="CAT-like_dom_sf"/>
</dbReference>
<feature type="region of interest" description="Disordered" evidence="7">
    <location>
        <begin position="1191"/>
        <end position="1226"/>
    </location>
</feature>
<organism evidence="9 10">
    <name type="scientific">Streptomyces sparsogenes DSM 40356</name>
    <dbReference type="NCBI Taxonomy" id="1331668"/>
    <lineage>
        <taxon>Bacteria</taxon>
        <taxon>Bacillati</taxon>
        <taxon>Actinomycetota</taxon>
        <taxon>Actinomycetes</taxon>
        <taxon>Kitasatosporales</taxon>
        <taxon>Streptomycetaceae</taxon>
        <taxon>Streptomyces</taxon>
    </lineage>
</organism>
<dbReference type="Gene3D" id="3.30.559.30">
    <property type="entry name" value="Nonribosomal peptide synthetase, condensation domain"/>
    <property type="match status" value="3"/>
</dbReference>
<dbReference type="NCBIfam" id="TIGR01733">
    <property type="entry name" value="AA-adenyl-dom"/>
    <property type="match status" value="2"/>
</dbReference>
<dbReference type="SUPFAM" id="SSF56801">
    <property type="entry name" value="Acetyl-CoA synthetase-like"/>
    <property type="match status" value="2"/>
</dbReference>
<dbReference type="FunFam" id="3.40.50.12780:FF:000012">
    <property type="entry name" value="Non-ribosomal peptide synthetase"/>
    <property type="match status" value="1"/>
</dbReference>
<dbReference type="InterPro" id="IPR010071">
    <property type="entry name" value="AA_adenyl_dom"/>
</dbReference>